<sequence length="154" mass="16869">MAQTNNNQSVQTIKESSFAASVLPKATPIANVLQKPLKLATGSIFKVLSGTNEDVKDSNGDNTVRACYRVQSLNSKLLPLSTEFEIKVKGQTCILKEEDNVEIMFNSKMIIVAFDNLSHWAFNGREGLNATGVRVLNLSNEQIMHIVGGNHAHN</sequence>
<name>A0A9D2AL46_9LACO</name>
<dbReference type="Proteomes" id="UP000824231">
    <property type="component" value="Unassembled WGS sequence"/>
</dbReference>
<reference evidence="1" key="1">
    <citation type="journal article" date="2021" name="PeerJ">
        <title>Extensive microbial diversity within the chicken gut microbiome revealed by metagenomics and culture.</title>
        <authorList>
            <person name="Gilroy R."/>
            <person name="Ravi A."/>
            <person name="Getino M."/>
            <person name="Pursley I."/>
            <person name="Horton D.L."/>
            <person name="Alikhan N.F."/>
            <person name="Baker D."/>
            <person name="Gharbi K."/>
            <person name="Hall N."/>
            <person name="Watson M."/>
            <person name="Adriaenssens E.M."/>
            <person name="Foster-Nyarko E."/>
            <person name="Jarju S."/>
            <person name="Secka A."/>
            <person name="Antonio M."/>
            <person name="Oren A."/>
            <person name="Chaudhuri R.R."/>
            <person name="La Ragione R."/>
            <person name="Hildebrand F."/>
            <person name="Pallen M.J."/>
        </authorList>
    </citation>
    <scope>NUCLEOTIDE SEQUENCE</scope>
    <source>
        <strain evidence="1">ChiSxjej3B15-572</strain>
    </source>
</reference>
<protein>
    <submittedName>
        <fullName evidence="1">Uncharacterized protein</fullName>
    </submittedName>
</protein>
<dbReference type="EMBL" id="DXFH01000012">
    <property type="protein sequence ID" value="HIX35482.1"/>
    <property type="molecule type" value="Genomic_DNA"/>
</dbReference>
<dbReference type="AlphaFoldDB" id="A0A9D2AL46"/>
<comment type="caution">
    <text evidence="1">The sequence shown here is derived from an EMBL/GenBank/DDBJ whole genome shotgun (WGS) entry which is preliminary data.</text>
</comment>
<reference evidence="1" key="2">
    <citation type="submission" date="2021-04" db="EMBL/GenBank/DDBJ databases">
        <authorList>
            <person name="Gilroy R."/>
        </authorList>
    </citation>
    <scope>NUCLEOTIDE SEQUENCE</scope>
    <source>
        <strain evidence="1">ChiSxjej3B15-572</strain>
    </source>
</reference>
<accession>A0A9D2AL46</accession>
<evidence type="ECO:0000313" key="2">
    <source>
        <dbReference type="Proteomes" id="UP000824231"/>
    </source>
</evidence>
<gene>
    <name evidence="1" type="ORF">H9856_03645</name>
</gene>
<evidence type="ECO:0000313" key="1">
    <source>
        <dbReference type="EMBL" id="HIX35482.1"/>
    </source>
</evidence>
<proteinExistence type="predicted"/>
<organism evidence="1 2">
    <name type="scientific">Candidatus Limosilactobacillus merdigallinarum</name>
    <dbReference type="NCBI Taxonomy" id="2838652"/>
    <lineage>
        <taxon>Bacteria</taxon>
        <taxon>Bacillati</taxon>
        <taxon>Bacillota</taxon>
        <taxon>Bacilli</taxon>
        <taxon>Lactobacillales</taxon>
        <taxon>Lactobacillaceae</taxon>
        <taxon>Limosilactobacillus</taxon>
    </lineage>
</organism>